<reference evidence="3" key="1">
    <citation type="submission" date="2020-08" db="EMBL/GenBank/DDBJ databases">
        <title>Genome public.</title>
        <authorList>
            <person name="Liu C."/>
            <person name="Sun Q."/>
        </authorList>
    </citation>
    <scope>NUCLEOTIDE SEQUENCE</scope>
    <source>
        <strain evidence="3">NSJ-28</strain>
    </source>
</reference>
<dbReference type="InterPro" id="IPR006680">
    <property type="entry name" value="Amidohydro-rel"/>
</dbReference>
<dbReference type="PANTHER" id="PTHR43794:SF11">
    <property type="entry name" value="AMIDOHYDROLASE-RELATED DOMAIN-CONTAINING PROTEIN"/>
    <property type="match status" value="1"/>
</dbReference>
<dbReference type="Proteomes" id="UP000606499">
    <property type="component" value="Unassembled WGS sequence"/>
</dbReference>
<evidence type="ECO:0000256" key="1">
    <source>
        <dbReference type="ARBA" id="ARBA00022801"/>
    </source>
</evidence>
<proteinExistence type="predicted"/>
<protein>
    <submittedName>
        <fullName evidence="3">Amidohydrolase</fullName>
    </submittedName>
</protein>
<dbReference type="AlphaFoldDB" id="A0A923LU48"/>
<name>A0A923LU48_9FIRM</name>
<feature type="domain" description="Amidohydrolase-related" evidence="2">
    <location>
        <begin position="51"/>
        <end position="398"/>
    </location>
</feature>
<comment type="caution">
    <text evidence="3">The sequence shown here is derived from an EMBL/GenBank/DDBJ whole genome shotgun (WGS) entry which is preliminary data.</text>
</comment>
<organism evidence="3 4">
    <name type="scientific">Agathobaculum faecis</name>
    <dbReference type="NCBI Taxonomy" id="2763013"/>
    <lineage>
        <taxon>Bacteria</taxon>
        <taxon>Bacillati</taxon>
        <taxon>Bacillota</taxon>
        <taxon>Clostridia</taxon>
        <taxon>Eubacteriales</taxon>
        <taxon>Butyricicoccaceae</taxon>
        <taxon>Agathobaculum</taxon>
    </lineage>
</organism>
<dbReference type="Gene3D" id="3.20.20.140">
    <property type="entry name" value="Metal-dependent hydrolases"/>
    <property type="match status" value="1"/>
</dbReference>
<dbReference type="SUPFAM" id="SSF51556">
    <property type="entry name" value="Metallo-dependent hydrolases"/>
    <property type="match status" value="1"/>
</dbReference>
<accession>A0A923LU48</accession>
<evidence type="ECO:0000259" key="2">
    <source>
        <dbReference type="Pfam" id="PF01979"/>
    </source>
</evidence>
<dbReference type="PANTHER" id="PTHR43794">
    <property type="entry name" value="AMINOHYDROLASE SSNA-RELATED"/>
    <property type="match status" value="1"/>
</dbReference>
<dbReference type="InterPro" id="IPR011059">
    <property type="entry name" value="Metal-dep_hydrolase_composite"/>
</dbReference>
<dbReference type="SUPFAM" id="SSF51338">
    <property type="entry name" value="Composite domain of metallo-dependent hydrolases"/>
    <property type="match status" value="1"/>
</dbReference>
<dbReference type="GO" id="GO:0016810">
    <property type="term" value="F:hydrolase activity, acting on carbon-nitrogen (but not peptide) bonds"/>
    <property type="evidence" value="ECO:0007669"/>
    <property type="project" value="InterPro"/>
</dbReference>
<gene>
    <name evidence="3" type="ORF">H8S45_01730</name>
</gene>
<dbReference type="InterPro" id="IPR032466">
    <property type="entry name" value="Metal_Hydrolase"/>
</dbReference>
<dbReference type="Gene3D" id="2.30.40.10">
    <property type="entry name" value="Urease, subunit C, domain 1"/>
    <property type="match status" value="1"/>
</dbReference>
<dbReference type="CDD" id="cd01298">
    <property type="entry name" value="ATZ_TRZ_like"/>
    <property type="match status" value="1"/>
</dbReference>
<dbReference type="Pfam" id="PF01979">
    <property type="entry name" value="Amidohydro_1"/>
    <property type="match status" value="1"/>
</dbReference>
<sequence length="428" mass="46856">MLFCNIDVLDEGFILKRGQYVGTRDGMIDYIGPAAPDADYGERYDGRHRLLLPGFYNVHSHAPMTLLRGYAENLPLQRWLNEKVFPFEDKLDDEAAYHGTQLAIAEMLACGTVSFTDMYFFLDGMTRAILESGIKCNLSRGLTVFDDSSYEALPAYQDNLRLLGEWNGANQGRLRGDLCIHGEYTSTPKVVEAVAAQAGACGAQMHIHLSETQEEHEACKQRHGMTPAAYMQAHGIFDVPTTAAHCVWLEGEDFDILKKHGVTVACCPASNLKLASGYANVPRMLDMGINVALGTDGAASNNNLNILQDLYLFAVAYKGYYRDATLITPAQALYAATRAGALSQGRTDSGLLKVGCKADLCVINTDTPQFTPMTDAACNVVYAAQGADIRLTMVDGEVLYRDGSYTTIDLEKVKAEVRLRTSRILSAL</sequence>
<evidence type="ECO:0000313" key="3">
    <source>
        <dbReference type="EMBL" id="MBC5724195.1"/>
    </source>
</evidence>
<evidence type="ECO:0000313" key="4">
    <source>
        <dbReference type="Proteomes" id="UP000606499"/>
    </source>
</evidence>
<dbReference type="InterPro" id="IPR050287">
    <property type="entry name" value="MTA/SAH_deaminase"/>
</dbReference>
<keyword evidence="4" id="KW-1185">Reference proteome</keyword>
<keyword evidence="1" id="KW-0378">Hydrolase</keyword>
<dbReference type="EMBL" id="JACOPL010000001">
    <property type="protein sequence ID" value="MBC5724195.1"/>
    <property type="molecule type" value="Genomic_DNA"/>
</dbReference>